<dbReference type="STRING" id="1121266.SAMN02745883_02359"/>
<name>A0A1M6TI87_9FIRM</name>
<dbReference type="EMBL" id="FRAJ01000027">
    <property type="protein sequence ID" value="SHK56629.1"/>
    <property type="molecule type" value="Genomic_DNA"/>
</dbReference>
<accession>A0A1M6TI87</accession>
<evidence type="ECO:0000313" key="2">
    <source>
        <dbReference type="Proteomes" id="UP000184082"/>
    </source>
</evidence>
<reference evidence="1 2" key="1">
    <citation type="submission" date="2016-11" db="EMBL/GenBank/DDBJ databases">
        <authorList>
            <person name="Jaros S."/>
            <person name="Januszkiewicz K."/>
            <person name="Wedrychowicz H."/>
        </authorList>
    </citation>
    <scope>NUCLEOTIDE SEQUENCE [LARGE SCALE GENOMIC DNA]</scope>
    <source>
        <strain evidence="1 2">DSM 14501</strain>
    </source>
</reference>
<keyword evidence="2" id="KW-1185">Reference proteome</keyword>
<protein>
    <submittedName>
        <fullName evidence="1">Uncharacterized protein</fullName>
    </submittedName>
</protein>
<dbReference type="AlphaFoldDB" id="A0A1M6TI87"/>
<proteinExistence type="predicted"/>
<gene>
    <name evidence="1" type="ORF">SAMN02745883_02359</name>
</gene>
<sequence length="82" mass="9486">MSCIDTIRRCLTNFDLDGLKKIHRYIIKTTIKNKVFRKGTIDGLKVVAIIAYELNRFSLVFGNNLIIPKNKGFNSFFISYLI</sequence>
<dbReference type="Proteomes" id="UP000184082">
    <property type="component" value="Unassembled WGS sequence"/>
</dbReference>
<organism evidence="1 2">
    <name type="scientific">Caminicella sporogenes DSM 14501</name>
    <dbReference type="NCBI Taxonomy" id="1121266"/>
    <lineage>
        <taxon>Bacteria</taxon>
        <taxon>Bacillati</taxon>
        <taxon>Bacillota</taxon>
        <taxon>Clostridia</taxon>
        <taxon>Peptostreptococcales</taxon>
        <taxon>Caminicellaceae</taxon>
        <taxon>Caminicella</taxon>
    </lineage>
</organism>
<evidence type="ECO:0000313" key="1">
    <source>
        <dbReference type="EMBL" id="SHK56629.1"/>
    </source>
</evidence>